<keyword evidence="2" id="KW-1185">Reference proteome</keyword>
<organism evidence="1 2">
    <name type="scientific">Chryseobacterium gambrini</name>
    <dbReference type="NCBI Taxonomy" id="373672"/>
    <lineage>
        <taxon>Bacteria</taxon>
        <taxon>Pseudomonadati</taxon>
        <taxon>Bacteroidota</taxon>
        <taxon>Flavobacteriia</taxon>
        <taxon>Flavobacteriales</taxon>
        <taxon>Weeksellaceae</taxon>
        <taxon>Chryseobacterium group</taxon>
        <taxon>Chryseobacterium</taxon>
    </lineage>
</organism>
<dbReference type="RefSeq" id="WP_338614330.1">
    <property type="nucleotide sequence ID" value="NZ_AP029022.1"/>
</dbReference>
<dbReference type="EMBL" id="AP029022">
    <property type="protein sequence ID" value="BEV03420.1"/>
    <property type="molecule type" value="Genomic_DNA"/>
</dbReference>
<evidence type="ECO:0000313" key="1">
    <source>
        <dbReference type="EMBL" id="BEV03420.1"/>
    </source>
</evidence>
<gene>
    <name evidence="1" type="ORF">CRDW_07940</name>
</gene>
<reference evidence="1 2" key="1">
    <citation type="journal article" date="2020" name="Microbes Environ.">
        <title>Synthetic bacterial community of duckweed: a simple and stable system to study plant-microbe interactions.</title>
        <authorList>
            <person name="Ishizawa H."/>
            <person name="Tada M."/>
            <person name="Kuroda M."/>
            <person name="Inoue D."/>
            <person name="Futamata H."/>
            <person name="Ike M."/>
        </authorList>
    </citation>
    <scope>NUCLEOTIDE SEQUENCE [LARGE SCALE GENOMIC DNA]</scope>
    <source>
        <strain evidence="1 2">DW100</strain>
    </source>
</reference>
<accession>A0ABM8K3E0</accession>
<dbReference type="Pfam" id="PF14335">
    <property type="entry name" value="DUF4391"/>
    <property type="match status" value="1"/>
</dbReference>
<dbReference type="InterPro" id="IPR025503">
    <property type="entry name" value="DUF4391"/>
</dbReference>
<evidence type="ECO:0000313" key="2">
    <source>
        <dbReference type="Proteomes" id="UP001380186"/>
    </source>
</evidence>
<proteinExistence type="predicted"/>
<dbReference type="Proteomes" id="UP001380186">
    <property type="component" value="Chromosome"/>
</dbReference>
<name>A0ABM8K3E0_9FLAO</name>
<sequence length="213" mass="25299">MFNLPKSTVVKKVIPKNAFDVYTNTKQKKAFADKIVRITWSNKLSQDTINLTGKDVTEIQFFEIELKEKVNIKDLLVIIDKAIPYHIIFKVKFDNEYYLSTSAKHIHPTNDDIAVIDYTFSSEWMNECEELFFIELKNNLDWIYKNFCFQFVNSNEAKNLQELIHQEKKLHQIKKEIEKIKSEISRCKQFNKKVELNISLKKLENILKPKNFD</sequence>
<protein>
    <submittedName>
        <fullName evidence="1">DUF4391 domain-containing protein</fullName>
    </submittedName>
</protein>